<feature type="transmembrane region" description="Helical" evidence="6">
    <location>
        <begin position="6"/>
        <end position="24"/>
    </location>
</feature>
<feature type="transmembrane region" description="Helical" evidence="6">
    <location>
        <begin position="228"/>
        <end position="246"/>
    </location>
</feature>
<dbReference type="PANTHER" id="PTHR43255">
    <property type="entry name" value="IRON-SULFUR-BINDING OXIDOREDUCTASE FADF-RELATED-RELATED"/>
    <property type="match status" value="1"/>
</dbReference>
<dbReference type="InterPro" id="IPR009051">
    <property type="entry name" value="Helical_ferredxn"/>
</dbReference>
<keyword evidence="9" id="KW-1185">Reference proteome</keyword>
<proteinExistence type="predicted"/>
<evidence type="ECO:0000256" key="1">
    <source>
        <dbReference type="ARBA" id="ARBA00022485"/>
    </source>
</evidence>
<dbReference type="EMBL" id="MQUC01000003">
    <property type="protein sequence ID" value="PRP66741.1"/>
    <property type="molecule type" value="Genomic_DNA"/>
</dbReference>
<keyword evidence="6" id="KW-0812">Transmembrane</keyword>
<keyword evidence="5" id="KW-0411">Iron-sulfur</keyword>
<dbReference type="InterPro" id="IPR017896">
    <property type="entry name" value="4Fe4S_Fe-S-bd"/>
</dbReference>
<feature type="domain" description="4Fe-4S ferredoxin-type" evidence="7">
    <location>
        <begin position="380"/>
        <end position="410"/>
    </location>
</feature>
<dbReference type="Gene3D" id="1.10.1060.10">
    <property type="entry name" value="Alpha-helical ferredoxin"/>
    <property type="match status" value="1"/>
</dbReference>
<evidence type="ECO:0000313" key="9">
    <source>
        <dbReference type="Proteomes" id="UP000239532"/>
    </source>
</evidence>
<dbReference type="GO" id="GO:0016491">
    <property type="term" value="F:oxidoreductase activity"/>
    <property type="evidence" value="ECO:0007669"/>
    <property type="project" value="UniProtKB-KW"/>
</dbReference>
<dbReference type="SUPFAM" id="SSF103501">
    <property type="entry name" value="Respiratory nitrate reductase 1 gamma chain"/>
    <property type="match status" value="1"/>
</dbReference>
<dbReference type="AlphaFoldDB" id="A0A2S9WTC7"/>
<evidence type="ECO:0000259" key="7">
    <source>
        <dbReference type="PROSITE" id="PS51379"/>
    </source>
</evidence>
<evidence type="ECO:0000256" key="3">
    <source>
        <dbReference type="ARBA" id="ARBA00023002"/>
    </source>
</evidence>
<keyword evidence="3" id="KW-0560">Oxidoreductase</keyword>
<dbReference type="OrthoDB" id="9769677at2"/>
<keyword evidence="6" id="KW-0472">Membrane</keyword>
<dbReference type="PROSITE" id="PS00198">
    <property type="entry name" value="4FE4S_FER_1"/>
    <property type="match status" value="1"/>
</dbReference>
<keyword evidence="4" id="KW-0408">Iron</keyword>
<keyword evidence="2" id="KW-0479">Metal-binding</keyword>
<reference evidence="8 9" key="1">
    <citation type="submission" date="2016-11" db="EMBL/GenBank/DDBJ databases">
        <title>Trade-off between light-utilization and light-protection in marine flavobacteria.</title>
        <authorList>
            <person name="Kumagai Y."/>
        </authorList>
    </citation>
    <scope>NUCLEOTIDE SEQUENCE [LARGE SCALE GENOMIC DNA]</scope>
    <source>
        <strain evidence="8 9">JCM 17109</strain>
    </source>
</reference>
<evidence type="ECO:0000256" key="2">
    <source>
        <dbReference type="ARBA" id="ARBA00022723"/>
    </source>
</evidence>
<dbReference type="InterPro" id="IPR017900">
    <property type="entry name" value="4Fe4S_Fe_S_CS"/>
</dbReference>
<organism evidence="8 9">
    <name type="scientific">Nonlabens agnitus</name>
    <dbReference type="NCBI Taxonomy" id="870484"/>
    <lineage>
        <taxon>Bacteria</taxon>
        <taxon>Pseudomonadati</taxon>
        <taxon>Bacteroidota</taxon>
        <taxon>Flavobacteriia</taxon>
        <taxon>Flavobacteriales</taxon>
        <taxon>Flavobacteriaceae</taxon>
        <taxon>Nonlabens</taxon>
    </lineage>
</organism>
<evidence type="ECO:0000313" key="8">
    <source>
        <dbReference type="EMBL" id="PRP66741.1"/>
    </source>
</evidence>
<dbReference type="GO" id="GO:0005886">
    <property type="term" value="C:plasma membrane"/>
    <property type="evidence" value="ECO:0007669"/>
    <property type="project" value="TreeGrafter"/>
</dbReference>
<dbReference type="GO" id="GO:0046872">
    <property type="term" value="F:metal ion binding"/>
    <property type="evidence" value="ECO:0007669"/>
    <property type="project" value="UniProtKB-KW"/>
</dbReference>
<dbReference type="Pfam" id="PF13187">
    <property type="entry name" value="Fer4_9"/>
    <property type="match status" value="1"/>
</dbReference>
<evidence type="ECO:0000256" key="4">
    <source>
        <dbReference type="ARBA" id="ARBA00023004"/>
    </source>
</evidence>
<dbReference type="InterPro" id="IPR036197">
    <property type="entry name" value="NarG-like_sf"/>
</dbReference>
<sequence length="456" mass="51635">MQYIPNIIFAILLIGMVGFFATNIRKMIRNIKLGKEVDRSDRKSERWSQMAKIALGQSKMVRRPIAGFLHVIVYAGFVIINIEVLEIIIDGLTGQHRIFAPFLGGFYDFLIATFEILAFLVLVSVIVFWTRRNVMNIRRFLARELKGWPKNDANYILYFEVVLMALFLTMNATDLAIQNGVLNGAFTSEAAMHYVHGNVVTGSFPISSWMTPWYSGMSFETLHIIERACWWLHIVGILIFLNYLYWSKHLHIMLAFPNVWLAKLTPKGQFTNMEAVTAEVKLMMDPNADPFAAPAAGAEDEMPASLGASDIFDLNQVQLLNAYTCTECGRCTAECPANITGKKLSPRKIMMDTRDRLEDVGSIINKEGEWKDDGKTLLNDYITTEELWACTTCNACVEACPIGIDPLSIIMEMRRYLVLENSAAPNELNVTMSNIENNGAPWPYNQQDRLNWANEI</sequence>
<dbReference type="GO" id="GO:0051539">
    <property type="term" value="F:4 iron, 4 sulfur cluster binding"/>
    <property type="evidence" value="ECO:0007669"/>
    <property type="project" value="UniProtKB-KW"/>
</dbReference>
<dbReference type="Proteomes" id="UP000239532">
    <property type="component" value="Unassembled WGS sequence"/>
</dbReference>
<gene>
    <name evidence="8" type="ORF">BST86_06320</name>
</gene>
<keyword evidence="1" id="KW-0004">4Fe-4S</keyword>
<dbReference type="RefSeq" id="WP_105982538.1">
    <property type="nucleotide sequence ID" value="NZ_MQUC01000003.1"/>
</dbReference>
<comment type="caution">
    <text evidence="8">The sequence shown here is derived from an EMBL/GenBank/DDBJ whole genome shotgun (WGS) entry which is preliminary data.</text>
</comment>
<dbReference type="PANTHER" id="PTHR43255:SF1">
    <property type="entry name" value="IRON-SULFUR-BINDING OXIDOREDUCTASE FADF-RELATED"/>
    <property type="match status" value="1"/>
</dbReference>
<feature type="transmembrane region" description="Helical" evidence="6">
    <location>
        <begin position="65"/>
        <end position="89"/>
    </location>
</feature>
<accession>A0A2S9WTC7</accession>
<dbReference type="PROSITE" id="PS51379">
    <property type="entry name" value="4FE4S_FER_2"/>
    <property type="match status" value="2"/>
</dbReference>
<evidence type="ECO:0000256" key="5">
    <source>
        <dbReference type="ARBA" id="ARBA00023014"/>
    </source>
</evidence>
<feature type="domain" description="4Fe-4S ferredoxin-type" evidence="7">
    <location>
        <begin position="316"/>
        <end position="347"/>
    </location>
</feature>
<feature type="transmembrane region" description="Helical" evidence="6">
    <location>
        <begin position="155"/>
        <end position="173"/>
    </location>
</feature>
<dbReference type="InterPro" id="IPR051460">
    <property type="entry name" value="HdrC_iron-sulfur_subunit"/>
</dbReference>
<dbReference type="SUPFAM" id="SSF46548">
    <property type="entry name" value="alpha-helical ferredoxin"/>
    <property type="match status" value="1"/>
</dbReference>
<evidence type="ECO:0000256" key="6">
    <source>
        <dbReference type="SAM" id="Phobius"/>
    </source>
</evidence>
<protein>
    <submittedName>
        <fullName evidence="8">Fe-S oxidoreductase</fullName>
    </submittedName>
</protein>
<name>A0A2S9WTC7_9FLAO</name>
<feature type="transmembrane region" description="Helical" evidence="6">
    <location>
        <begin position="109"/>
        <end position="129"/>
    </location>
</feature>
<keyword evidence="6" id="KW-1133">Transmembrane helix</keyword>